<name>A0ACC2WXA5_9TREE</name>
<dbReference type="EMBL" id="JASBWS010000004">
    <property type="protein sequence ID" value="KAJ9116046.1"/>
    <property type="molecule type" value="Genomic_DNA"/>
</dbReference>
<keyword evidence="2" id="KW-1185">Reference proteome</keyword>
<reference evidence="1" key="1">
    <citation type="submission" date="2023-04" db="EMBL/GenBank/DDBJ databases">
        <title>Draft Genome sequencing of Naganishia species isolated from polar environments using Oxford Nanopore Technology.</title>
        <authorList>
            <person name="Leo P."/>
            <person name="Venkateswaran K."/>
        </authorList>
    </citation>
    <scope>NUCLEOTIDE SEQUENCE</scope>
    <source>
        <strain evidence="1">MNA-CCFEE 5262</strain>
    </source>
</reference>
<organism evidence="1 2">
    <name type="scientific">Naganishia adeliensis</name>
    <dbReference type="NCBI Taxonomy" id="92952"/>
    <lineage>
        <taxon>Eukaryota</taxon>
        <taxon>Fungi</taxon>
        <taxon>Dikarya</taxon>
        <taxon>Basidiomycota</taxon>
        <taxon>Agaricomycotina</taxon>
        <taxon>Tremellomycetes</taxon>
        <taxon>Filobasidiales</taxon>
        <taxon>Filobasidiaceae</taxon>
        <taxon>Naganishia</taxon>
    </lineage>
</organism>
<gene>
    <name evidence="1" type="ORF">QFC20_000716</name>
</gene>
<comment type="caution">
    <text evidence="1">The sequence shown here is derived from an EMBL/GenBank/DDBJ whole genome shotgun (WGS) entry which is preliminary data.</text>
</comment>
<protein>
    <submittedName>
        <fullName evidence="1">Uncharacterized protein</fullName>
    </submittedName>
</protein>
<accession>A0ACC2WXA5</accession>
<sequence length="456" mass="51103">MSATLRQRAPGQAEKEQLIAAAAAKEQQEANVRAAAAPGEQEKFVPPQFTVKQLLDAIPAHCFHRSAVRSSLYIVQDFIALGLLAWASFNVDSTVAKFNLSPIAYNLTRAAAHTFISIWMGLFGTGLWIIAHECGHQAFSSSKDINNAVGWVLHSILLVPYHSWRISHARHHAATGHMTRDEVFVPKTRSQTQIGEIKEEAEVDGHEVTEARQLELQEAIGDAPLYVLGNLIIQQLFGWPAYLIRNASGQKHYPRFTNHFTPSSIIFRPDHKNQVIWSDIGLLITLSVLTYWGMMRGFREVLVLYILPYLQVNHWLVGITFLQHTDPLSPHYSAKKWTFARGALTTIDRQFLGPIGGLVLHGICETHVAHHISSKIPHYAAWEATEAIKNYVGEYYLKSDGNFLVDLFKNYRDCRWVEDKGDILFYRNGKGLSKRVGVDENGGVSDSGVDVSADKI</sequence>
<evidence type="ECO:0000313" key="2">
    <source>
        <dbReference type="Proteomes" id="UP001230649"/>
    </source>
</evidence>
<dbReference type="Proteomes" id="UP001230649">
    <property type="component" value="Unassembled WGS sequence"/>
</dbReference>
<evidence type="ECO:0000313" key="1">
    <source>
        <dbReference type="EMBL" id="KAJ9116046.1"/>
    </source>
</evidence>
<proteinExistence type="predicted"/>